<sequence>MQRRFWCHGVGRVRHRTEASGPRYKVAEVSGVGCKVGPLIPADASPVELRCFGTTSRGCDDVTRPQALRWRPIITDVGLTTLRCQRSRVGSAVAAT</sequence>
<accession>A0AAV7MVH1</accession>
<proteinExistence type="predicted"/>
<dbReference type="EMBL" id="JANPWB010000013">
    <property type="protein sequence ID" value="KAJ1107159.1"/>
    <property type="molecule type" value="Genomic_DNA"/>
</dbReference>
<evidence type="ECO:0000313" key="2">
    <source>
        <dbReference type="Proteomes" id="UP001066276"/>
    </source>
</evidence>
<protein>
    <submittedName>
        <fullName evidence="1">Uncharacterized protein</fullName>
    </submittedName>
</protein>
<comment type="caution">
    <text evidence="1">The sequence shown here is derived from an EMBL/GenBank/DDBJ whole genome shotgun (WGS) entry which is preliminary data.</text>
</comment>
<name>A0AAV7MVH1_PLEWA</name>
<dbReference type="AlphaFoldDB" id="A0AAV7MVH1"/>
<dbReference type="Proteomes" id="UP001066276">
    <property type="component" value="Chromosome 9"/>
</dbReference>
<organism evidence="1 2">
    <name type="scientific">Pleurodeles waltl</name>
    <name type="common">Iberian ribbed newt</name>
    <dbReference type="NCBI Taxonomy" id="8319"/>
    <lineage>
        <taxon>Eukaryota</taxon>
        <taxon>Metazoa</taxon>
        <taxon>Chordata</taxon>
        <taxon>Craniata</taxon>
        <taxon>Vertebrata</taxon>
        <taxon>Euteleostomi</taxon>
        <taxon>Amphibia</taxon>
        <taxon>Batrachia</taxon>
        <taxon>Caudata</taxon>
        <taxon>Salamandroidea</taxon>
        <taxon>Salamandridae</taxon>
        <taxon>Pleurodelinae</taxon>
        <taxon>Pleurodeles</taxon>
    </lineage>
</organism>
<evidence type="ECO:0000313" key="1">
    <source>
        <dbReference type="EMBL" id="KAJ1107159.1"/>
    </source>
</evidence>
<reference evidence="1" key="1">
    <citation type="journal article" date="2022" name="bioRxiv">
        <title>Sequencing and chromosome-scale assembly of the giantPleurodeles waltlgenome.</title>
        <authorList>
            <person name="Brown T."/>
            <person name="Elewa A."/>
            <person name="Iarovenko S."/>
            <person name="Subramanian E."/>
            <person name="Araus A.J."/>
            <person name="Petzold A."/>
            <person name="Susuki M."/>
            <person name="Suzuki K.-i.T."/>
            <person name="Hayashi T."/>
            <person name="Toyoda A."/>
            <person name="Oliveira C."/>
            <person name="Osipova E."/>
            <person name="Leigh N.D."/>
            <person name="Simon A."/>
            <person name="Yun M.H."/>
        </authorList>
    </citation>
    <scope>NUCLEOTIDE SEQUENCE</scope>
    <source>
        <strain evidence="1">20211129_DDA</strain>
        <tissue evidence="1">Liver</tissue>
    </source>
</reference>
<gene>
    <name evidence="1" type="ORF">NDU88_004552</name>
</gene>
<keyword evidence="2" id="KW-1185">Reference proteome</keyword>